<feature type="compositionally biased region" description="Basic and acidic residues" evidence="1">
    <location>
        <begin position="101"/>
        <end position="116"/>
    </location>
</feature>
<organism evidence="2 3">
    <name type="scientific">Paramecium octaurelia</name>
    <dbReference type="NCBI Taxonomy" id="43137"/>
    <lineage>
        <taxon>Eukaryota</taxon>
        <taxon>Sar</taxon>
        <taxon>Alveolata</taxon>
        <taxon>Ciliophora</taxon>
        <taxon>Intramacronucleata</taxon>
        <taxon>Oligohymenophorea</taxon>
        <taxon>Peniculida</taxon>
        <taxon>Parameciidae</taxon>
        <taxon>Paramecium</taxon>
    </lineage>
</organism>
<sequence length="293" mass="34097">MRNRSPKLKEKALYYSRDNEPIPKAFVKLIERQKEKQDQKWNRYQDAKFSTPQNLYSSPTKRPIFTSPNNFTVPKRLFFPTTPSHIQNLTPNKIEFQNFEDSHQSAKLSNKNEIKSPDQSQNPLQNVNQENVEIQIAQINNQDDQADFQEIKQQEDANPEEVQASLNNSNQIIIQEQQQQIMEEQKLQEPLNQITIVNEEINKHSQSIQTKIAEVQCLKNVHTQQFIKLLYQIHEILGQIGELKDKQKITLKAKILQDLIAFFATVLPELECKIIQELVQTSISLANKKLLAL</sequence>
<name>A0A8S1WRQ9_PAROT</name>
<reference evidence="2" key="1">
    <citation type="submission" date="2021-01" db="EMBL/GenBank/DDBJ databases">
        <authorList>
            <consortium name="Genoscope - CEA"/>
            <person name="William W."/>
        </authorList>
    </citation>
    <scope>NUCLEOTIDE SEQUENCE</scope>
</reference>
<comment type="caution">
    <text evidence="2">The sequence shown here is derived from an EMBL/GenBank/DDBJ whole genome shotgun (WGS) entry which is preliminary data.</text>
</comment>
<dbReference type="AlphaFoldDB" id="A0A8S1WRQ9"/>
<keyword evidence="3" id="KW-1185">Reference proteome</keyword>
<feature type="region of interest" description="Disordered" evidence="1">
    <location>
        <begin position="101"/>
        <end position="124"/>
    </location>
</feature>
<protein>
    <submittedName>
        <fullName evidence="2">Uncharacterized protein</fullName>
    </submittedName>
</protein>
<evidence type="ECO:0000256" key="1">
    <source>
        <dbReference type="SAM" id="MobiDB-lite"/>
    </source>
</evidence>
<dbReference type="OrthoDB" id="304179at2759"/>
<accession>A0A8S1WRQ9</accession>
<proteinExistence type="predicted"/>
<gene>
    <name evidence="2" type="ORF">POCTA_138.1.T0990197</name>
</gene>
<evidence type="ECO:0000313" key="3">
    <source>
        <dbReference type="Proteomes" id="UP000683925"/>
    </source>
</evidence>
<dbReference type="EMBL" id="CAJJDP010000098">
    <property type="protein sequence ID" value="CAD8191391.1"/>
    <property type="molecule type" value="Genomic_DNA"/>
</dbReference>
<evidence type="ECO:0000313" key="2">
    <source>
        <dbReference type="EMBL" id="CAD8191391.1"/>
    </source>
</evidence>
<dbReference type="OMA" id="YYSRDNE"/>
<dbReference type="Proteomes" id="UP000683925">
    <property type="component" value="Unassembled WGS sequence"/>
</dbReference>